<comment type="caution">
    <text evidence="3">The sequence shown here is derived from an EMBL/GenBank/DDBJ whole genome shotgun (WGS) entry which is preliminary data.</text>
</comment>
<feature type="chain" id="PRO_5035307735" evidence="2">
    <location>
        <begin position="27"/>
        <end position="91"/>
    </location>
</feature>
<dbReference type="PROSITE" id="PS51257">
    <property type="entry name" value="PROKAR_LIPOPROTEIN"/>
    <property type="match status" value="1"/>
</dbReference>
<accession>A0A8J5J4S0</accession>
<dbReference type="Proteomes" id="UP000709295">
    <property type="component" value="Unassembled WGS sequence"/>
</dbReference>
<keyword evidence="2" id="KW-0732">Signal</keyword>
<evidence type="ECO:0000313" key="3">
    <source>
        <dbReference type="EMBL" id="KAG6977052.1"/>
    </source>
</evidence>
<organism evidence="3 4">
    <name type="scientific">Phytophthora aleatoria</name>
    <dbReference type="NCBI Taxonomy" id="2496075"/>
    <lineage>
        <taxon>Eukaryota</taxon>
        <taxon>Sar</taxon>
        <taxon>Stramenopiles</taxon>
        <taxon>Oomycota</taxon>
        <taxon>Peronosporomycetes</taxon>
        <taxon>Peronosporales</taxon>
        <taxon>Peronosporaceae</taxon>
        <taxon>Phytophthora</taxon>
    </lineage>
</organism>
<evidence type="ECO:0000313" key="4">
    <source>
        <dbReference type="Proteomes" id="UP000709295"/>
    </source>
</evidence>
<feature type="compositionally biased region" description="Low complexity" evidence="1">
    <location>
        <begin position="29"/>
        <end position="54"/>
    </location>
</feature>
<evidence type="ECO:0000256" key="1">
    <source>
        <dbReference type="SAM" id="MobiDB-lite"/>
    </source>
</evidence>
<reference evidence="3" key="1">
    <citation type="submission" date="2021-01" db="EMBL/GenBank/DDBJ databases">
        <title>Phytophthora aleatoria, a newly-described species from Pinus radiata is distinct from Phytophthora cactorum isolates based on comparative genomics.</title>
        <authorList>
            <person name="Mcdougal R."/>
            <person name="Panda P."/>
            <person name="Williams N."/>
            <person name="Studholme D.J."/>
        </authorList>
    </citation>
    <scope>NUCLEOTIDE SEQUENCE</scope>
    <source>
        <strain evidence="3">NZFS 4037</strain>
    </source>
</reference>
<name>A0A8J5J4S0_9STRA</name>
<evidence type="ECO:0000256" key="2">
    <source>
        <dbReference type="SAM" id="SignalP"/>
    </source>
</evidence>
<feature type="region of interest" description="Disordered" evidence="1">
    <location>
        <begin position="29"/>
        <end position="59"/>
    </location>
</feature>
<protein>
    <submittedName>
        <fullName evidence="3">Uncharacterized protein</fullName>
    </submittedName>
</protein>
<feature type="signal peptide" evidence="2">
    <location>
        <begin position="1"/>
        <end position="26"/>
    </location>
</feature>
<gene>
    <name evidence="3" type="ORF">JG688_00000731</name>
</gene>
<dbReference type="EMBL" id="JAENGY010000014">
    <property type="protein sequence ID" value="KAG6977052.1"/>
    <property type="molecule type" value="Genomic_DNA"/>
</dbReference>
<sequence>MLRAGFKLRWAVMATVALTLMTATLSCNTPDSYSSSASGSTDDWSAGDGSSLDGDGNGNGHGCTEEALWCPSLGQALSRDPDNNCEFPPCP</sequence>
<dbReference type="AlphaFoldDB" id="A0A8J5J4S0"/>
<keyword evidence="4" id="KW-1185">Reference proteome</keyword>
<proteinExistence type="predicted"/>